<dbReference type="EMBL" id="CP002831">
    <property type="protein sequence ID" value="AFC25752.1"/>
    <property type="molecule type" value="Genomic_DNA"/>
</dbReference>
<dbReference type="AlphaFoldDB" id="H6KZH6"/>
<evidence type="ECO:0000313" key="2">
    <source>
        <dbReference type="EMBL" id="AFC25752.1"/>
    </source>
</evidence>
<sequence length="40" mass="4795">MQIVFVIYGGTTLCILILIAYFWSLKVNKRKKENFEERDN</sequence>
<reference evidence="2 3" key="1">
    <citation type="journal article" date="2012" name="Stand. Genomic Sci.">
        <title>Complete genome sequencing and analysis of Saprospira grandis str. Lewin, a predatory marine bacterium.</title>
        <authorList>
            <person name="Saw J.H."/>
            <person name="Yuryev A."/>
            <person name="Kanbe M."/>
            <person name="Hou S."/>
            <person name="Young A.G."/>
            <person name="Aizawa S."/>
            <person name="Alam M."/>
        </authorList>
    </citation>
    <scope>NUCLEOTIDE SEQUENCE [LARGE SCALE GENOMIC DNA]</scope>
    <source>
        <strain evidence="2 3">Lewin</strain>
    </source>
</reference>
<feature type="transmembrane region" description="Helical" evidence="1">
    <location>
        <begin position="6"/>
        <end position="25"/>
    </location>
</feature>
<keyword evidence="1" id="KW-0472">Membrane</keyword>
<dbReference type="Proteomes" id="UP000007519">
    <property type="component" value="Chromosome"/>
</dbReference>
<dbReference type="HOGENOM" id="CLU_3296320_0_0_10"/>
<evidence type="ECO:0000256" key="1">
    <source>
        <dbReference type="SAM" id="Phobius"/>
    </source>
</evidence>
<gene>
    <name evidence="2" type="ordered locus">SGRA_3024</name>
</gene>
<keyword evidence="3" id="KW-1185">Reference proteome</keyword>
<dbReference type="RefSeq" id="WP_015693352.1">
    <property type="nucleotide sequence ID" value="NC_016940.1"/>
</dbReference>
<keyword evidence="1" id="KW-0812">Transmembrane</keyword>
<keyword evidence="1" id="KW-1133">Transmembrane helix</keyword>
<name>H6KZH6_SAPGL</name>
<evidence type="ECO:0000313" key="3">
    <source>
        <dbReference type="Proteomes" id="UP000007519"/>
    </source>
</evidence>
<organism evidence="2 3">
    <name type="scientific">Saprospira grandis (strain Lewin)</name>
    <dbReference type="NCBI Taxonomy" id="984262"/>
    <lineage>
        <taxon>Bacteria</taxon>
        <taxon>Pseudomonadati</taxon>
        <taxon>Bacteroidota</taxon>
        <taxon>Saprospiria</taxon>
        <taxon>Saprospirales</taxon>
        <taxon>Saprospiraceae</taxon>
        <taxon>Saprospira</taxon>
    </lineage>
</organism>
<dbReference type="KEGG" id="sgn:SGRA_3024"/>
<proteinExistence type="predicted"/>
<protein>
    <submittedName>
        <fullName evidence="2">Uncharacterized protein</fullName>
    </submittedName>
</protein>
<accession>H6KZH6</accession>